<keyword evidence="1" id="KW-0812">Transmembrane</keyword>
<feature type="non-terminal residue" evidence="2">
    <location>
        <position position="375"/>
    </location>
</feature>
<dbReference type="Proteomes" id="UP001642464">
    <property type="component" value="Unassembled WGS sequence"/>
</dbReference>
<proteinExistence type="predicted"/>
<organism evidence="2 3">
    <name type="scientific">Durusdinium trenchii</name>
    <dbReference type="NCBI Taxonomy" id="1381693"/>
    <lineage>
        <taxon>Eukaryota</taxon>
        <taxon>Sar</taxon>
        <taxon>Alveolata</taxon>
        <taxon>Dinophyceae</taxon>
        <taxon>Suessiales</taxon>
        <taxon>Symbiodiniaceae</taxon>
        <taxon>Durusdinium</taxon>
    </lineage>
</organism>
<sequence length="375" mass="40658">MSSRLIAACSSANKYDRVMINPLLILIFDLCAFHALISMNMEKDDIRNIRGLHNRVVDLPSSVGAKLKVAAGYLKLSNINSFVSKMCGGMEFTDSTKVFAANCGFQEAPDDTQPGAPLDPANMAGRCSLLGRFRPEILRDQVHPAVLALILAGYAENLASDVSLNSALSLCYGVVNDGLRRLYSGLRECYEMTMTSGSVAVTEAALNNFNVETAFNALTSNSDTFNFGPVTFSTIRDAVYSRLQSDHGNHGVRFIDYERIMPTLDPSCLIAREADHQMYAIAGGTEILLRAASVLPAQMAAVSTLGANLRVRGLDLGFIDTNGLDATSPMQSDGYLQFESQISGGVTAKIRDFHRRDAIDVAKRVNKEAYESGTI</sequence>
<reference evidence="2 3" key="1">
    <citation type="submission" date="2024-02" db="EMBL/GenBank/DDBJ databases">
        <authorList>
            <person name="Chen Y."/>
            <person name="Shah S."/>
            <person name="Dougan E. K."/>
            <person name="Thang M."/>
            <person name="Chan C."/>
        </authorList>
    </citation>
    <scope>NUCLEOTIDE SEQUENCE [LARGE SCALE GENOMIC DNA]</scope>
</reference>
<keyword evidence="3" id="KW-1185">Reference proteome</keyword>
<comment type="caution">
    <text evidence="2">The sequence shown here is derived from an EMBL/GenBank/DDBJ whole genome shotgun (WGS) entry which is preliminary data.</text>
</comment>
<feature type="transmembrane region" description="Helical" evidence="1">
    <location>
        <begin position="20"/>
        <end position="37"/>
    </location>
</feature>
<dbReference type="EMBL" id="CAXAMM010016334">
    <property type="protein sequence ID" value="CAK9038622.1"/>
    <property type="molecule type" value="Genomic_DNA"/>
</dbReference>
<keyword evidence="1" id="KW-1133">Transmembrane helix</keyword>
<accession>A0ABP0LHH5</accession>
<gene>
    <name evidence="2" type="ORF">SCF082_LOCUS22689</name>
</gene>
<evidence type="ECO:0000313" key="3">
    <source>
        <dbReference type="Proteomes" id="UP001642464"/>
    </source>
</evidence>
<name>A0ABP0LHH5_9DINO</name>
<protein>
    <submittedName>
        <fullName evidence="2">Uncharacterized protein</fullName>
    </submittedName>
</protein>
<keyword evidence="1" id="KW-0472">Membrane</keyword>
<evidence type="ECO:0000256" key="1">
    <source>
        <dbReference type="SAM" id="Phobius"/>
    </source>
</evidence>
<evidence type="ECO:0000313" key="2">
    <source>
        <dbReference type="EMBL" id="CAK9038622.1"/>
    </source>
</evidence>